<evidence type="ECO:0000313" key="1">
    <source>
        <dbReference type="EMBL" id="ABN06060.1"/>
    </source>
</evidence>
<dbReference type="AlphaFoldDB" id="A2Q2C3"/>
<dbReference type="EMBL" id="AC150207">
    <property type="protein sequence ID" value="ABN06060.1"/>
    <property type="molecule type" value="Genomic_DNA"/>
</dbReference>
<protein>
    <submittedName>
        <fullName evidence="1">Uncharacterized protein</fullName>
    </submittedName>
</protein>
<organism evidence="1">
    <name type="scientific">Medicago truncatula</name>
    <name type="common">Barrel medic</name>
    <name type="synonym">Medicago tribuloides</name>
    <dbReference type="NCBI Taxonomy" id="3880"/>
    <lineage>
        <taxon>Eukaryota</taxon>
        <taxon>Viridiplantae</taxon>
        <taxon>Streptophyta</taxon>
        <taxon>Embryophyta</taxon>
        <taxon>Tracheophyta</taxon>
        <taxon>Spermatophyta</taxon>
        <taxon>Magnoliopsida</taxon>
        <taxon>eudicotyledons</taxon>
        <taxon>Gunneridae</taxon>
        <taxon>Pentapetalae</taxon>
        <taxon>rosids</taxon>
        <taxon>fabids</taxon>
        <taxon>Fabales</taxon>
        <taxon>Fabaceae</taxon>
        <taxon>Papilionoideae</taxon>
        <taxon>50 kb inversion clade</taxon>
        <taxon>NPAAA clade</taxon>
        <taxon>Hologalegina</taxon>
        <taxon>IRL clade</taxon>
        <taxon>Trifolieae</taxon>
        <taxon>Medicago</taxon>
    </lineage>
</organism>
<accession>A2Q2C3</accession>
<gene>
    <name evidence="1" type="ORF">MtrDRAFT_AC150207g30v2</name>
</gene>
<sequence>MSRKICTRIYPPRRTFRDIIRHLISICLDVIQAGSSANNLKSLIHMKYLQLKL</sequence>
<name>A2Q2C3_MEDTR</name>
<reference evidence="1" key="1">
    <citation type="submission" date="2004-10" db="EMBL/GenBank/DDBJ databases">
        <authorList>
            <person name="Town C.D."/>
        </authorList>
    </citation>
    <scope>NUCLEOTIDE SEQUENCE</scope>
</reference>
<reference evidence="1" key="2">
    <citation type="submission" date="2007-03" db="EMBL/GenBank/DDBJ databases">
        <authorList>
            <consortium name="The International Medicago Genome Annotation Group"/>
        </authorList>
    </citation>
    <scope>NUCLEOTIDE SEQUENCE</scope>
</reference>
<proteinExistence type="predicted"/>